<accession>A0ABQ3XZY0</accession>
<comment type="caution">
    <text evidence="2">The sequence shown here is derived from an EMBL/GenBank/DDBJ whole genome shotgun (WGS) entry which is preliminary data.</text>
</comment>
<reference evidence="2 3" key="1">
    <citation type="submission" date="2021-01" db="EMBL/GenBank/DDBJ databases">
        <title>Whole genome shotgun sequence of Actinoplanes deccanensis NBRC 13994.</title>
        <authorList>
            <person name="Komaki H."/>
            <person name="Tamura T."/>
        </authorList>
    </citation>
    <scope>NUCLEOTIDE SEQUENCE [LARGE SCALE GENOMIC DNA]</scope>
    <source>
        <strain evidence="2 3">NBRC 13994</strain>
    </source>
</reference>
<sequence length="87" mass="9701">MQNPDVRVPAWFAVKRLGVTKQTFNNWRATGKLVPDDNGEYRWGDVLAVETRTRNDPNSRRGTTRRPAAGSDSWQTLDVNSAGMPAA</sequence>
<organism evidence="2 3">
    <name type="scientific">Paractinoplanes deccanensis</name>
    <dbReference type="NCBI Taxonomy" id="113561"/>
    <lineage>
        <taxon>Bacteria</taxon>
        <taxon>Bacillati</taxon>
        <taxon>Actinomycetota</taxon>
        <taxon>Actinomycetes</taxon>
        <taxon>Micromonosporales</taxon>
        <taxon>Micromonosporaceae</taxon>
        <taxon>Paractinoplanes</taxon>
    </lineage>
</organism>
<feature type="region of interest" description="Disordered" evidence="1">
    <location>
        <begin position="52"/>
        <end position="87"/>
    </location>
</feature>
<dbReference type="RefSeq" id="WP_203761236.1">
    <property type="nucleotide sequence ID" value="NZ_BAAABO010000029.1"/>
</dbReference>
<proteinExistence type="predicted"/>
<keyword evidence="3" id="KW-1185">Reference proteome</keyword>
<name>A0ABQ3XZY0_9ACTN</name>
<dbReference type="Proteomes" id="UP000609879">
    <property type="component" value="Unassembled WGS sequence"/>
</dbReference>
<evidence type="ECO:0000256" key="1">
    <source>
        <dbReference type="SAM" id="MobiDB-lite"/>
    </source>
</evidence>
<protein>
    <recommendedName>
        <fullName evidence="4">Excisionase</fullName>
    </recommendedName>
</protein>
<gene>
    <name evidence="2" type="ORF">Ade02nite_19520</name>
</gene>
<evidence type="ECO:0008006" key="4">
    <source>
        <dbReference type="Google" id="ProtNLM"/>
    </source>
</evidence>
<evidence type="ECO:0000313" key="2">
    <source>
        <dbReference type="EMBL" id="GID73311.1"/>
    </source>
</evidence>
<evidence type="ECO:0000313" key="3">
    <source>
        <dbReference type="Proteomes" id="UP000609879"/>
    </source>
</evidence>
<dbReference type="EMBL" id="BOMI01000033">
    <property type="protein sequence ID" value="GID73311.1"/>
    <property type="molecule type" value="Genomic_DNA"/>
</dbReference>